<protein>
    <recommendedName>
        <fullName evidence="2">C2 domain-containing protein</fullName>
    </recommendedName>
</protein>
<dbReference type="SMART" id="SM00239">
    <property type="entry name" value="C2"/>
    <property type="match status" value="1"/>
</dbReference>
<dbReference type="InterPro" id="IPR035892">
    <property type="entry name" value="C2_domain_sf"/>
</dbReference>
<dbReference type="InterPro" id="IPR052981">
    <property type="entry name" value="Ingression_C2_domain"/>
</dbReference>
<evidence type="ECO:0000313" key="3">
    <source>
        <dbReference type="EMBL" id="PLB40983.1"/>
    </source>
</evidence>
<accession>A0A2I2FK37</accession>
<feature type="region of interest" description="Disordered" evidence="1">
    <location>
        <begin position="168"/>
        <end position="367"/>
    </location>
</feature>
<dbReference type="InterPro" id="IPR000008">
    <property type="entry name" value="C2_dom"/>
</dbReference>
<feature type="region of interest" description="Disordered" evidence="1">
    <location>
        <begin position="799"/>
        <end position="837"/>
    </location>
</feature>
<feature type="compositionally biased region" description="Polar residues" evidence="1">
    <location>
        <begin position="348"/>
        <end position="362"/>
    </location>
</feature>
<feature type="compositionally biased region" description="Polar residues" evidence="1">
    <location>
        <begin position="632"/>
        <end position="643"/>
    </location>
</feature>
<feature type="region of interest" description="Disordered" evidence="1">
    <location>
        <begin position="775"/>
        <end position="794"/>
    </location>
</feature>
<name>A0A2I2FK37_ASPCN</name>
<reference evidence="3 4" key="1">
    <citation type="submission" date="2017-12" db="EMBL/GenBank/DDBJ databases">
        <authorList>
            <consortium name="DOE Joint Genome Institute"/>
            <person name="Haridas S."/>
            <person name="Kjaerbolling I."/>
            <person name="Vesth T.C."/>
            <person name="Frisvad J.C."/>
            <person name="Nybo J.L."/>
            <person name="Theobald S."/>
            <person name="Kuo A."/>
            <person name="Bowyer P."/>
            <person name="Matsuda Y."/>
            <person name="Mondo S."/>
            <person name="Lyhne E.K."/>
            <person name="Kogle M.E."/>
            <person name="Clum A."/>
            <person name="Lipzen A."/>
            <person name="Salamov A."/>
            <person name="Ngan C.Y."/>
            <person name="Daum C."/>
            <person name="Chiniquy J."/>
            <person name="Barry K."/>
            <person name="LaButti K."/>
            <person name="Simmons B.A."/>
            <person name="Magnuson J.K."/>
            <person name="Mortensen U.H."/>
            <person name="Larsen T.O."/>
            <person name="Grigoriev I.V."/>
            <person name="Baker S.E."/>
            <person name="Andersen M.R."/>
            <person name="Nordberg H.P."/>
            <person name="Cantor M.N."/>
            <person name="Hua S.X."/>
        </authorList>
    </citation>
    <scope>NUCLEOTIDE SEQUENCE [LARGE SCALE GENOMIC DNA]</scope>
    <source>
        <strain evidence="3 4">CBS 102.13</strain>
    </source>
</reference>
<organism evidence="3 4">
    <name type="scientific">Aspergillus candidus</name>
    <dbReference type="NCBI Taxonomy" id="41067"/>
    <lineage>
        <taxon>Eukaryota</taxon>
        <taxon>Fungi</taxon>
        <taxon>Dikarya</taxon>
        <taxon>Ascomycota</taxon>
        <taxon>Pezizomycotina</taxon>
        <taxon>Eurotiomycetes</taxon>
        <taxon>Eurotiomycetidae</taxon>
        <taxon>Eurotiales</taxon>
        <taxon>Aspergillaceae</taxon>
        <taxon>Aspergillus</taxon>
        <taxon>Aspergillus subgen. Circumdati</taxon>
    </lineage>
</organism>
<dbReference type="EMBL" id="KZ559122">
    <property type="protein sequence ID" value="PLB40983.1"/>
    <property type="molecule type" value="Genomic_DNA"/>
</dbReference>
<dbReference type="InterPro" id="IPR037791">
    <property type="entry name" value="C2_fungal_Inn1"/>
</dbReference>
<feature type="compositionally biased region" description="Pro residues" evidence="1">
    <location>
        <begin position="540"/>
        <end position="550"/>
    </location>
</feature>
<dbReference type="OrthoDB" id="270970at2759"/>
<dbReference type="CDD" id="cd08681">
    <property type="entry name" value="C2_fungal_Inn1p-like"/>
    <property type="match status" value="1"/>
</dbReference>
<sequence>MSKSNKLSINHAAGIFADMSVDGPAIGTLVAVIDRAKNLPNRKTMGKQNPYCAARLGKEAKKTETDMRGGQTPRWDQELRFTVHESPDYLRLKLSVFNDDKRTDMIGETWVGLKDLIIPGGSQSDQWHPLQFRGKYAGEIRIEMTYYDTRPEDEAVIERRTQAADKIVAKSSSTSLAPSAPAMSGSSSLSGPRQLKDVKRRPLPSDPTGAAARPSLPEKVPSAPLPVQPPVPRPVQEPVYAPRQAPELQEPVVAPVPLRPARNYEFPDDSQREWHPTQIPPAPQIPPLSRRQPQEYAQPHPAHDPRVYARPHSGYSNMPPADFAGVSQPPRLDYYQPEPDRRVEAPRPTSNHANYPFSTTEQYPPGADATRLGQVARFPPRGSVSVHEQAPLEYAPVDNPLAPMEVDRLPYRAPVNSLTEQSRPPPSRDGYHAEYATMQPRVEDEEEEEGPPPPPPVHRSGVVGANQQLVPSPRSSYQAYSLEYGAPPRSSHDLRLSHSSHDLGRSRPSHEARLSHRTSNELRRSHPPQLRPDGPRLTDLPPPTNAPHMPPSLVAGFDPVVADDESDRMAYEGEVRRRSSYLEERQLMMPEPEPVASLPPYPVDPSVEDGAVVVRRGSANTNMQMVPLRKSVSPQPLRRQSVSPHPIHRQSVSPHPVQRKSISPHPVQRKSVSPQPPVGEREGGQIPFSPDSYDLFNPNAARAAVVRDPHASYDTPAQSMEAAQRSEQETARGPTPIIGDDGKEIDPSDHLPTDTWAPEPERKPKKPGLVVRFRNTPRHSPAASPPTVPPKEYIRPALRPQSYLGGGSDPPAEPDRGRSRYGYHNKSYSTPNVAAPYGGSARGRSPGLQVGYAGGHTRGHSPGGHSPGLHARGLSPGLHARGHSPGLHARGHSPGVHARGHSPGASMYAPPATVGPPIPAKVPVGPPTKTSTAMVAPGGMDALSRELNTIDIGEVGFNHGRAMRKYVPRLTTGYAS</sequence>
<dbReference type="Proteomes" id="UP000234585">
    <property type="component" value="Unassembled WGS sequence"/>
</dbReference>
<dbReference type="STRING" id="41067.A0A2I2FK37"/>
<dbReference type="PANTHER" id="PTHR47052:SF3">
    <property type="entry name" value="INGRESSION PROTEIN 1"/>
    <property type="match status" value="1"/>
</dbReference>
<feature type="compositionally biased region" description="Pro residues" evidence="1">
    <location>
        <begin position="223"/>
        <end position="235"/>
    </location>
</feature>
<evidence type="ECO:0000259" key="2">
    <source>
        <dbReference type="PROSITE" id="PS50004"/>
    </source>
</evidence>
<feature type="domain" description="C2" evidence="2">
    <location>
        <begin position="10"/>
        <end position="128"/>
    </location>
</feature>
<proteinExistence type="predicted"/>
<dbReference type="SUPFAM" id="SSF49562">
    <property type="entry name" value="C2 domain (Calcium/lipid-binding domain, CaLB)"/>
    <property type="match status" value="1"/>
</dbReference>
<feature type="compositionally biased region" description="Basic and acidic residues" evidence="1">
    <location>
        <begin position="740"/>
        <end position="752"/>
    </location>
</feature>
<gene>
    <name evidence="3" type="ORF">BDW47DRAFT_74088</name>
</gene>
<feature type="region of interest" description="Disordered" evidence="1">
    <location>
        <begin position="622"/>
        <end position="695"/>
    </location>
</feature>
<dbReference type="PANTHER" id="PTHR47052">
    <property type="entry name" value="CONSERVED SERINE PROLINE-RICH PROTEIN (AFU_ORTHOLOGUE AFUA_2G01790)"/>
    <property type="match status" value="1"/>
</dbReference>
<feature type="compositionally biased region" description="Low complexity" evidence="1">
    <location>
        <begin position="169"/>
        <end position="192"/>
    </location>
</feature>
<dbReference type="RefSeq" id="XP_024674995.1">
    <property type="nucleotide sequence ID" value="XM_024819730.1"/>
</dbReference>
<dbReference type="Gene3D" id="2.60.40.150">
    <property type="entry name" value="C2 domain"/>
    <property type="match status" value="1"/>
</dbReference>
<evidence type="ECO:0000313" key="4">
    <source>
        <dbReference type="Proteomes" id="UP000234585"/>
    </source>
</evidence>
<feature type="region of interest" description="Disordered" evidence="1">
    <location>
        <begin position="440"/>
        <end position="558"/>
    </location>
</feature>
<dbReference type="AlphaFoldDB" id="A0A2I2FK37"/>
<feature type="compositionally biased region" description="Low complexity" evidence="1">
    <location>
        <begin position="251"/>
        <end position="261"/>
    </location>
</feature>
<dbReference type="GeneID" id="36526890"/>
<dbReference type="PROSITE" id="PS50004">
    <property type="entry name" value="C2"/>
    <property type="match status" value="1"/>
</dbReference>
<keyword evidence="4" id="KW-1185">Reference proteome</keyword>
<feature type="region of interest" description="Disordered" evidence="1">
    <location>
        <begin position="710"/>
        <end position="769"/>
    </location>
</feature>
<dbReference type="Pfam" id="PF00168">
    <property type="entry name" value="C2"/>
    <property type="match status" value="1"/>
</dbReference>
<feature type="compositionally biased region" description="Polar residues" evidence="1">
    <location>
        <begin position="465"/>
        <end position="479"/>
    </location>
</feature>
<evidence type="ECO:0000256" key="1">
    <source>
        <dbReference type="SAM" id="MobiDB-lite"/>
    </source>
</evidence>
<feature type="compositionally biased region" description="Basic and acidic residues" evidence="1">
    <location>
        <begin position="490"/>
        <end position="524"/>
    </location>
</feature>